<comment type="caution">
    <text evidence="13">The sequence shown here is derived from an EMBL/GenBank/DDBJ whole genome shotgun (WGS) entry which is preliminary data.</text>
</comment>
<feature type="domain" description="TonB-dependent receptor-like beta-barrel" evidence="11">
    <location>
        <begin position="270"/>
        <end position="645"/>
    </location>
</feature>
<dbReference type="Gene3D" id="2.170.130.10">
    <property type="entry name" value="TonB-dependent receptor, plug domain"/>
    <property type="match status" value="1"/>
</dbReference>
<evidence type="ECO:0000256" key="5">
    <source>
        <dbReference type="ARBA" id="ARBA00023077"/>
    </source>
</evidence>
<gene>
    <name evidence="13" type="ORF">GNP35_13150</name>
</gene>
<keyword evidence="7 8" id="KW-0998">Cell outer membrane</keyword>
<keyword evidence="4 8" id="KW-0812">Transmembrane</keyword>
<evidence type="ECO:0000259" key="11">
    <source>
        <dbReference type="Pfam" id="PF00593"/>
    </source>
</evidence>
<name>A0A6N8FCR4_9GAMM</name>
<evidence type="ECO:0000256" key="7">
    <source>
        <dbReference type="ARBA" id="ARBA00023237"/>
    </source>
</evidence>
<dbReference type="InterPro" id="IPR039426">
    <property type="entry name" value="TonB-dep_rcpt-like"/>
</dbReference>
<evidence type="ECO:0000256" key="10">
    <source>
        <dbReference type="SAM" id="SignalP"/>
    </source>
</evidence>
<dbReference type="InterPro" id="IPR012910">
    <property type="entry name" value="Plug_dom"/>
</dbReference>
<dbReference type="Gene3D" id="2.40.170.20">
    <property type="entry name" value="TonB-dependent receptor, beta-barrel domain"/>
    <property type="match status" value="1"/>
</dbReference>
<dbReference type="PROSITE" id="PS52016">
    <property type="entry name" value="TONB_DEPENDENT_REC_3"/>
    <property type="match status" value="1"/>
</dbReference>
<protein>
    <submittedName>
        <fullName evidence="13">TonB-dependent receptor plug domain-containing protein</fullName>
    </submittedName>
</protein>
<keyword evidence="3 8" id="KW-1134">Transmembrane beta strand</keyword>
<dbReference type="GO" id="GO:0044718">
    <property type="term" value="P:siderophore transmembrane transport"/>
    <property type="evidence" value="ECO:0007669"/>
    <property type="project" value="TreeGrafter"/>
</dbReference>
<keyword evidence="13" id="KW-0675">Receptor</keyword>
<dbReference type="InterPro" id="IPR037066">
    <property type="entry name" value="Plug_dom_sf"/>
</dbReference>
<keyword evidence="10" id="KW-0732">Signal</keyword>
<dbReference type="InterPro" id="IPR036942">
    <property type="entry name" value="Beta-barrel_TonB_sf"/>
</dbReference>
<comment type="subcellular location">
    <subcellularLocation>
        <location evidence="1 8">Cell outer membrane</location>
        <topology evidence="1 8">Multi-pass membrane protein</topology>
    </subcellularLocation>
</comment>
<evidence type="ECO:0000256" key="1">
    <source>
        <dbReference type="ARBA" id="ARBA00004571"/>
    </source>
</evidence>
<proteinExistence type="inferred from homology"/>
<keyword evidence="5 9" id="KW-0798">TonB box</keyword>
<keyword evidence="2 8" id="KW-0813">Transport</keyword>
<dbReference type="RefSeq" id="WP_155696558.1">
    <property type="nucleotide sequence ID" value="NZ_WOCD01000005.1"/>
</dbReference>
<feature type="chain" id="PRO_5026879826" evidence="10">
    <location>
        <begin position="24"/>
        <end position="702"/>
    </location>
</feature>
<accession>A0A6N8FCR4</accession>
<keyword evidence="14" id="KW-1185">Reference proteome</keyword>
<evidence type="ECO:0000313" key="14">
    <source>
        <dbReference type="Proteomes" id="UP000439994"/>
    </source>
</evidence>
<evidence type="ECO:0000259" key="12">
    <source>
        <dbReference type="Pfam" id="PF07715"/>
    </source>
</evidence>
<dbReference type="GO" id="GO:0015344">
    <property type="term" value="F:siderophore uptake transmembrane transporter activity"/>
    <property type="evidence" value="ECO:0007669"/>
    <property type="project" value="TreeGrafter"/>
</dbReference>
<dbReference type="PANTHER" id="PTHR30069">
    <property type="entry name" value="TONB-DEPENDENT OUTER MEMBRANE RECEPTOR"/>
    <property type="match status" value="1"/>
</dbReference>
<evidence type="ECO:0000256" key="4">
    <source>
        <dbReference type="ARBA" id="ARBA00022692"/>
    </source>
</evidence>
<dbReference type="GO" id="GO:0009279">
    <property type="term" value="C:cell outer membrane"/>
    <property type="evidence" value="ECO:0007669"/>
    <property type="project" value="UniProtKB-SubCell"/>
</dbReference>
<keyword evidence="6 8" id="KW-0472">Membrane</keyword>
<dbReference type="Pfam" id="PF00593">
    <property type="entry name" value="TonB_dep_Rec_b-barrel"/>
    <property type="match status" value="1"/>
</dbReference>
<dbReference type="Pfam" id="PF07715">
    <property type="entry name" value="Plug"/>
    <property type="match status" value="1"/>
</dbReference>
<dbReference type="AlphaFoldDB" id="A0A6N8FCR4"/>
<reference evidence="13 14" key="1">
    <citation type="submission" date="2019-11" db="EMBL/GenBank/DDBJ databases">
        <title>P. haliotis isolates from Z. marina roots.</title>
        <authorList>
            <person name="Cohen M."/>
            <person name="Jospin G."/>
            <person name="Eisen J.A."/>
            <person name="Coil D.A."/>
        </authorList>
    </citation>
    <scope>NUCLEOTIDE SEQUENCE [LARGE SCALE GENOMIC DNA]</scope>
    <source>
        <strain evidence="13 14">UCD-MCMsp1aY</strain>
    </source>
</reference>
<feature type="signal peptide" evidence="10">
    <location>
        <begin position="1"/>
        <end position="23"/>
    </location>
</feature>
<evidence type="ECO:0000256" key="9">
    <source>
        <dbReference type="RuleBase" id="RU003357"/>
    </source>
</evidence>
<comment type="similarity">
    <text evidence="8 9">Belongs to the TonB-dependent receptor family.</text>
</comment>
<organism evidence="13 14">
    <name type="scientific">Psychrosphaera haliotis</name>
    <dbReference type="NCBI Taxonomy" id="555083"/>
    <lineage>
        <taxon>Bacteria</taxon>
        <taxon>Pseudomonadati</taxon>
        <taxon>Pseudomonadota</taxon>
        <taxon>Gammaproteobacteria</taxon>
        <taxon>Alteromonadales</taxon>
        <taxon>Pseudoalteromonadaceae</taxon>
        <taxon>Psychrosphaera</taxon>
    </lineage>
</organism>
<dbReference type="InterPro" id="IPR000531">
    <property type="entry name" value="Beta-barrel_TonB"/>
</dbReference>
<dbReference type="OrthoDB" id="99480at2"/>
<sequence>MKHNQWLLPIVLGSTALPFSTLAETSDSAGPENETLETITVEGRKTNLIGDAISASEGIVGQEEISIRPLLRTGEVLELVPGMVVTQHSGTGKANQYFLRGFNLDHGTDFSTFVDGMPVNMRSHGHGQGYTDLNFLIPESVERLSYKKGSYYADVGDFSGAGHAAFSTFKKVEQGQVELTLGEDNYHRFVVLNDAQIAGGDTLYAFSHTGYNGPWTDIDEDLDKTNLLLKQTYELEDGFISATFMAYDNTWNSADQIPGRAVESGLIDELGSIDTSVGGESSRYSLSVDWQQGQWQANAYAINYDMTLWSNFTYLLDDNVDGDQFEQVDDRTIWGGSLSYKLDEIKLSNDMAMNNLVGIELRNDDVAEVGLFRTKERQRLGTIRRDSVDEFSLGAYWQNSIDWNERVRTVIGLRHDYYDFDVRDRVGNGATSTNINNVNLAANSGESDDSQTSLKANVIYSINDAWEGYLSYGQGFHSNDARGTTIRIDPSNGEAVDAVDPLVKSTGYELGLRGYMSELFNVSIALWQLDLDSELLFVGDAGNTEASDASERHGLELTTYYYFNETLSVDLEYAYTEAKFAGNPEGGDLIPGAPKHVVQAGVNVDIDEAWFGSFRVRYFGKRPLIEDGSVYSDASFISNLRVGYRDGPLTYKVDVLNLTNSNDHDIDYFYESQLASEMNPVEDVHYHVFEPRTIRLSVNYQF</sequence>
<feature type="domain" description="TonB-dependent receptor plug" evidence="12">
    <location>
        <begin position="55"/>
        <end position="162"/>
    </location>
</feature>
<evidence type="ECO:0000256" key="2">
    <source>
        <dbReference type="ARBA" id="ARBA00022448"/>
    </source>
</evidence>
<dbReference type="PANTHER" id="PTHR30069:SF36">
    <property type="entry name" value="BLL6948 PROTEIN"/>
    <property type="match status" value="1"/>
</dbReference>
<dbReference type="EMBL" id="WOCD01000005">
    <property type="protein sequence ID" value="MUH73349.1"/>
    <property type="molecule type" value="Genomic_DNA"/>
</dbReference>
<evidence type="ECO:0000256" key="3">
    <source>
        <dbReference type="ARBA" id="ARBA00022452"/>
    </source>
</evidence>
<evidence type="ECO:0000256" key="6">
    <source>
        <dbReference type="ARBA" id="ARBA00023136"/>
    </source>
</evidence>
<dbReference type="Proteomes" id="UP000439994">
    <property type="component" value="Unassembled WGS sequence"/>
</dbReference>
<dbReference type="SUPFAM" id="SSF56935">
    <property type="entry name" value="Porins"/>
    <property type="match status" value="1"/>
</dbReference>
<evidence type="ECO:0000256" key="8">
    <source>
        <dbReference type="PROSITE-ProRule" id="PRU01360"/>
    </source>
</evidence>
<evidence type="ECO:0000313" key="13">
    <source>
        <dbReference type="EMBL" id="MUH73349.1"/>
    </source>
</evidence>